<keyword evidence="2" id="KW-0812">Transmembrane</keyword>
<dbReference type="OMA" id="VNDTWFG"/>
<dbReference type="RefSeq" id="XP_007768693.1">
    <property type="nucleotide sequence ID" value="XM_007770503.1"/>
</dbReference>
<feature type="transmembrane region" description="Helical" evidence="2">
    <location>
        <begin position="250"/>
        <end position="276"/>
    </location>
</feature>
<evidence type="ECO:0000313" key="3">
    <source>
        <dbReference type="EMBL" id="EIW81325.1"/>
    </source>
</evidence>
<feature type="region of interest" description="Disordered" evidence="1">
    <location>
        <begin position="1"/>
        <end position="31"/>
    </location>
</feature>
<evidence type="ECO:0000256" key="2">
    <source>
        <dbReference type="SAM" id="Phobius"/>
    </source>
</evidence>
<keyword evidence="2" id="KW-1133">Transmembrane helix</keyword>
<dbReference type="AlphaFoldDB" id="A0A5M3MRN8"/>
<feature type="region of interest" description="Disordered" evidence="1">
    <location>
        <begin position="283"/>
        <end position="355"/>
    </location>
</feature>
<dbReference type="KEGG" id="cput:CONPUDRAFT_82302"/>
<protein>
    <submittedName>
        <fullName evidence="3">Uncharacterized protein</fullName>
    </submittedName>
</protein>
<name>A0A5M3MRN8_CONPW</name>
<comment type="caution">
    <text evidence="3">The sequence shown here is derived from an EMBL/GenBank/DDBJ whole genome shotgun (WGS) entry which is preliminary data.</text>
</comment>
<reference evidence="4" key="1">
    <citation type="journal article" date="2012" name="Science">
        <title>The Paleozoic origin of enzymatic lignin decomposition reconstructed from 31 fungal genomes.</title>
        <authorList>
            <person name="Floudas D."/>
            <person name="Binder M."/>
            <person name="Riley R."/>
            <person name="Barry K."/>
            <person name="Blanchette R.A."/>
            <person name="Henrissat B."/>
            <person name="Martinez A.T."/>
            <person name="Otillar R."/>
            <person name="Spatafora J.W."/>
            <person name="Yadav J.S."/>
            <person name="Aerts A."/>
            <person name="Benoit I."/>
            <person name="Boyd A."/>
            <person name="Carlson A."/>
            <person name="Copeland A."/>
            <person name="Coutinho P.M."/>
            <person name="de Vries R.P."/>
            <person name="Ferreira P."/>
            <person name="Findley K."/>
            <person name="Foster B."/>
            <person name="Gaskell J."/>
            <person name="Glotzer D."/>
            <person name="Gorecki P."/>
            <person name="Heitman J."/>
            <person name="Hesse C."/>
            <person name="Hori C."/>
            <person name="Igarashi K."/>
            <person name="Jurgens J.A."/>
            <person name="Kallen N."/>
            <person name="Kersten P."/>
            <person name="Kohler A."/>
            <person name="Kuees U."/>
            <person name="Kumar T.K.A."/>
            <person name="Kuo A."/>
            <person name="LaButti K."/>
            <person name="Larrondo L.F."/>
            <person name="Lindquist E."/>
            <person name="Ling A."/>
            <person name="Lombard V."/>
            <person name="Lucas S."/>
            <person name="Lundell T."/>
            <person name="Martin R."/>
            <person name="McLaughlin D.J."/>
            <person name="Morgenstern I."/>
            <person name="Morin E."/>
            <person name="Murat C."/>
            <person name="Nagy L.G."/>
            <person name="Nolan M."/>
            <person name="Ohm R.A."/>
            <person name="Patyshakuliyeva A."/>
            <person name="Rokas A."/>
            <person name="Ruiz-Duenas F.J."/>
            <person name="Sabat G."/>
            <person name="Salamov A."/>
            <person name="Samejima M."/>
            <person name="Schmutz J."/>
            <person name="Slot J.C."/>
            <person name="St John F."/>
            <person name="Stenlid J."/>
            <person name="Sun H."/>
            <person name="Sun S."/>
            <person name="Syed K."/>
            <person name="Tsang A."/>
            <person name="Wiebenga A."/>
            <person name="Young D."/>
            <person name="Pisabarro A."/>
            <person name="Eastwood D.C."/>
            <person name="Martin F."/>
            <person name="Cullen D."/>
            <person name="Grigoriev I.V."/>
            <person name="Hibbett D.S."/>
        </authorList>
    </citation>
    <scope>NUCLEOTIDE SEQUENCE [LARGE SCALE GENOMIC DNA]</scope>
    <source>
        <strain evidence="4">RWD-64-598 SS2</strain>
    </source>
</reference>
<evidence type="ECO:0000256" key="1">
    <source>
        <dbReference type="SAM" id="MobiDB-lite"/>
    </source>
</evidence>
<dbReference type="Proteomes" id="UP000053558">
    <property type="component" value="Unassembled WGS sequence"/>
</dbReference>
<keyword evidence="2" id="KW-0472">Membrane</keyword>
<dbReference type="GeneID" id="19210398"/>
<dbReference type="OrthoDB" id="2278929at2759"/>
<keyword evidence="4" id="KW-1185">Reference proteome</keyword>
<feature type="region of interest" description="Disordered" evidence="1">
    <location>
        <begin position="378"/>
        <end position="436"/>
    </location>
</feature>
<sequence>MASHPVLDSPWPAATPPPLPNAARSPVDVAEGSSAWKRQAVSESDEVAAARTQCTNSVPNDQWTCFPDDSSVVLQHQYAAVVWNNRLPQLTNFEYLDTVNVYLYNSGETVIASSTSVANPTNTAGVATFLVDDTWFGSRGSSWTPTGGNVSYYYYFVVTGPNGLDGTQHTNPTFQALQTTYADSVISSMEATSTGLQSSISTASVASISSLSVLSTASIASLSSIGSLPPGVSGPSGTGNVQSNNGGSRFPAWAIAVIVVLGFLALLVGGILVWLVSRRMRKRNRSPRSSIGSSTPMMANVDNQHSPQSPLLAAGAGGAAMTQGRASSEQHRAPSVVSPDGASVTSHANSAGDGPFSGADAAIMADAFRKALRKPDFAGHPVEEGESPDAQEDRSEDDIMNRELAEEGRDIRSVGSSRGVRVETLSDAGDTTTEHH</sequence>
<organism evidence="3 4">
    <name type="scientific">Coniophora puteana (strain RWD-64-598)</name>
    <name type="common">Brown rot fungus</name>
    <dbReference type="NCBI Taxonomy" id="741705"/>
    <lineage>
        <taxon>Eukaryota</taxon>
        <taxon>Fungi</taxon>
        <taxon>Dikarya</taxon>
        <taxon>Basidiomycota</taxon>
        <taxon>Agaricomycotina</taxon>
        <taxon>Agaricomycetes</taxon>
        <taxon>Agaricomycetidae</taxon>
        <taxon>Boletales</taxon>
        <taxon>Coniophorineae</taxon>
        <taxon>Coniophoraceae</taxon>
        <taxon>Coniophora</taxon>
    </lineage>
</organism>
<gene>
    <name evidence="3" type="ORF">CONPUDRAFT_82302</name>
</gene>
<evidence type="ECO:0000313" key="4">
    <source>
        <dbReference type="Proteomes" id="UP000053558"/>
    </source>
</evidence>
<dbReference type="CDD" id="cd12087">
    <property type="entry name" value="TM_EGFR-like"/>
    <property type="match status" value="1"/>
</dbReference>
<proteinExistence type="predicted"/>
<dbReference type="EMBL" id="JH711578">
    <property type="protein sequence ID" value="EIW81325.1"/>
    <property type="molecule type" value="Genomic_DNA"/>
</dbReference>
<feature type="compositionally biased region" description="Basic and acidic residues" evidence="1">
    <location>
        <begin position="391"/>
        <end position="412"/>
    </location>
</feature>
<accession>A0A5M3MRN8</accession>
<feature type="compositionally biased region" description="Polar residues" evidence="1">
    <location>
        <begin position="291"/>
        <end position="309"/>
    </location>
</feature>